<dbReference type="EMBL" id="JAPDVK010000002">
    <property type="protein sequence ID" value="MCW4128476.1"/>
    <property type="molecule type" value="Genomic_DNA"/>
</dbReference>
<accession>A0AAP3BED3</accession>
<name>A0AAP3BED3_9BACT</name>
<comment type="caution">
    <text evidence="1">The sequence shown here is derived from an EMBL/GenBank/DDBJ whole genome shotgun (WGS) entry which is preliminary data.</text>
</comment>
<gene>
    <name evidence="1" type="ORF">ONT16_09490</name>
</gene>
<dbReference type="RefSeq" id="WP_264966207.1">
    <property type="nucleotide sequence ID" value="NZ_JAPDVK010000002.1"/>
</dbReference>
<reference evidence="1" key="1">
    <citation type="submission" date="2022-11" db="EMBL/GenBank/DDBJ databases">
        <title>Genomic repertoires linked with pathogenic potency of arthritogenic Prevotella copri isolated from the gut of rheumatoid arthritis patients.</title>
        <authorList>
            <person name="Nii T."/>
            <person name="Maeda Y."/>
            <person name="Motooka D."/>
            <person name="Naito M."/>
            <person name="Matsumoto Y."/>
            <person name="Ogawa T."/>
            <person name="Oguro-Igashira E."/>
            <person name="Kishikawa T."/>
            <person name="Yamashita M."/>
            <person name="Koizumi S."/>
            <person name="Kurakawa T."/>
            <person name="Okumura R."/>
            <person name="Kayama H."/>
            <person name="Murakami M."/>
            <person name="Sakaguchi T."/>
            <person name="Das B."/>
            <person name="Nakamura S."/>
            <person name="Okada Y."/>
            <person name="Kumanogoh A."/>
            <person name="Takeda K."/>
        </authorList>
    </citation>
    <scope>NUCLEOTIDE SEQUENCE</scope>
    <source>
        <strain evidence="1">F3-75</strain>
    </source>
</reference>
<sequence>MAKGLDGKFLHYGIRKEDLDLIRTLCEKHEIDFGWMSEEILRKYHAAKVDKIEMNDEDTEKIIAEAISQIGCPVLCSNINSLV</sequence>
<evidence type="ECO:0000313" key="1">
    <source>
        <dbReference type="EMBL" id="MCW4128476.1"/>
    </source>
</evidence>
<dbReference type="Proteomes" id="UP001209344">
    <property type="component" value="Unassembled WGS sequence"/>
</dbReference>
<dbReference type="AlphaFoldDB" id="A0AAP3BED3"/>
<organism evidence="1 2">
    <name type="scientific">Segatella copri</name>
    <dbReference type="NCBI Taxonomy" id="165179"/>
    <lineage>
        <taxon>Bacteria</taxon>
        <taxon>Pseudomonadati</taxon>
        <taxon>Bacteroidota</taxon>
        <taxon>Bacteroidia</taxon>
        <taxon>Bacteroidales</taxon>
        <taxon>Prevotellaceae</taxon>
        <taxon>Segatella</taxon>
    </lineage>
</organism>
<evidence type="ECO:0000313" key="2">
    <source>
        <dbReference type="Proteomes" id="UP001209344"/>
    </source>
</evidence>
<proteinExistence type="predicted"/>
<protein>
    <submittedName>
        <fullName evidence="1">Uncharacterized protein</fullName>
    </submittedName>
</protein>